<dbReference type="Pfam" id="PF00342">
    <property type="entry name" value="PGI"/>
    <property type="match status" value="1"/>
</dbReference>
<dbReference type="AlphaFoldDB" id="A0A6J7KMV6"/>
<dbReference type="InterPro" id="IPR023096">
    <property type="entry name" value="G6P_Isomerase_C"/>
</dbReference>
<keyword evidence="6" id="KW-0324">Glycolysis</keyword>
<proteinExistence type="inferred from homology"/>
<dbReference type="GO" id="GO:0006094">
    <property type="term" value="P:gluconeogenesis"/>
    <property type="evidence" value="ECO:0007669"/>
    <property type="project" value="UniProtKB-KW"/>
</dbReference>
<keyword evidence="7" id="KW-0413">Isomerase</keyword>
<dbReference type="PRINTS" id="PR00662">
    <property type="entry name" value="G6PISOMERASE"/>
</dbReference>
<evidence type="ECO:0000256" key="1">
    <source>
        <dbReference type="ARBA" id="ARBA00004926"/>
    </source>
</evidence>
<dbReference type="CDD" id="cd05016">
    <property type="entry name" value="SIS_PGI_2"/>
    <property type="match status" value="1"/>
</dbReference>
<dbReference type="InterPro" id="IPR046348">
    <property type="entry name" value="SIS_dom_sf"/>
</dbReference>
<comment type="pathway">
    <text evidence="1">Carbohydrate degradation; glycolysis; D-glyceraldehyde 3-phosphate and glycerone phosphate from D-glucose: step 2/4.</text>
</comment>
<dbReference type="PANTHER" id="PTHR11469:SF1">
    <property type="entry name" value="GLUCOSE-6-PHOSPHATE ISOMERASE"/>
    <property type="match status" value="1"/>
</dbReference>
<dbReference type="EC" id="5.3.1.9" evidence="3"/>
<dbReference type="SUPFAM" id="SSF53697">
    <property type="entry name" value="SIS domain"/>
    <property type="match status" value="1"/>
</dbReference>
<dbReference type="CDD" id="cd05015">
    <property type="entry name" value="SIS_PGI_1"/>
    <property type="match status" value="1"/>
</dbReference>
<dbReference type="GO" id="GO:0005829">
    <property type="term" value="C:cytosol"/>
    <property type="evidence" value="ECO:0007669"/>
    <property type="project" value="TreeGrafter"/>
</dbReference>
<accession>A0A6J7KMV6</accession>
<evidence type="ECO:0000256" key="3">
    <source>
        <dbReference type="ARBA" id="ARBA00011952"/>
    </source>
</evidence>
<evidence type="ECO:0000256" key="6">
    <source>
        <dbReference type="ARBA" id="ARBA00023152"/>
    </source>
</evidence>
<keyword evidence="4" id="KW-0312">Gluconeogenesis</keyword>
<organism evidence="9">
    <name type="scientific">freshwater metagenome</name>
    <dbReference type="NCBI Taxonomy" id="449393"/>
    <lineage>
        <taxon>unclassified sequences</taxon>
        <taxon>metagenomes</taxon>
        <taxon>ecological metagenomes</taxon>
    </lineage>
</organism>
<dbReference type="GO" id="GO:0048029">
    <property type="term" value="F:monosaccharide binding"/>
    <property type="evidence" value="ECO:0007669"/>
    <property type="project" value="TreeGrafter"/>
</dbReference>
<dbReference type="InterPro" id="IPR018189">
    <property type="entry name" value="Phosphoglucose_isomerase_CS"/>
</dbReference>
<keyword evidence="5" id="KW-0963">Cytoplasm</keyword>
<dbReference type="InterPro" id="IPR035476">
    <property type="entry name" value="SIS_PGI_1"/>
</dbReference>
<sequence>MTNEFAADPTIAPAWSELTSLRDSSRGMSVRDLLDADPARCDELTVTAAGISLDISRQRVDPRILEALQSLARQQRVLEHRNAMLAGEHVNTTEDRAVLHTALRLPPGSSLLLPPGSSLLTGGRDVAADVAEVLVRMSAWAQDVRTGDWRGSTGARITDVVNIGIGGSDLGPAMAYLALRHYSDRSISCHFVSNVDPTDLTEVLRPLDPATTLFIIASKTFTTQETMTNASAARDWLVGAHGEAAVSRHFVAVSTNAELVTAFGIDPANMFGFWDWVGGRYSMESAIGLSTMVAIGPEHFRSMLDGFHAMDVHFANAEPSENLPVLMGLVAVWNRDFLDIPTTAVLPYSQYLARFPAYLQQLTMESNGKGVRADGTPSSCPTGAIVWGEPGTNGQHSFYQLLHQGTSTVACDVIVVARTPNPLGRQQDMLVANALAQASVLARGRTADEVRADGTPEELVAHKVMPGDRPTSVLMFEELNPYTLGALVALYEHSVFVQGAVWGINSFDQWGVELGKRVALGILDAIETGRPTAVSDLASARSIERYLALR</sequence>
<dbReference type="InterPro" id="IPR035482">
    <property type="entry name" value="SIS_PGI_2"/>
</dbReference>
<evidence type="ECO:0000256" key="4">
    <source>
        <dbReference type="ARBA" id="ARBA00022432"/>
    </source>
</evidence>
<dbReference type="GO" id="GO:0006096">
    <property type="term" value="P:glycolytic process"/>
    <property type="evidence" value="ECO:0007669"/>
    <property type="project" value="UniProtKB-UniPathway"/>
</dbReference>
<dbReference type="Gene3D" id="3.40.50.10490">
    <property type="entry name" value="Glucose-6-phosphate isomerase like protein, domain 1"/>
    <property type="match status" value="2"/>
</dbReference>
<dbReference type="EMBL" id="CAFBNE010000062">
    <property type="protein sequence ID" value="CAB4956791.1"/>
    <property type="molecule type" value="Genomic_DNA"/>
</dbReference>
<dbReference type="GO" id="GO:0004347">
    <property type="term" value="F:glucose-6-phosphate isomerase activity"/>
    <property type="evidence" value="ECO:0007669"/>
    <property type="project" value="UniProtKB-EC"/>
</dbReference>
<comment type="similarity">
    <text evidence="2">Belongs to the GPI family.</text>
</comment>
<name>A0A6J7KMV6_9ZZZZ</name>
<evidence type="ECO:0000256" key="5">
    <source>
        <dbReference type="ARBA" id="ARBA00022490"/>
    </source>
</evidence>
<dbReference type="GO" id="GO:0051156">
    <property type="term" value="P:glucose 6-phosphate metabolic process"/>
    <property type="evidence" value="ECO:0007669"/>
    <property type="project" value="TreeGrafter"/>
</dbReference>
<gene>
    <name evidence="9" type="ORF">UFOPK3772_01922</name>
</gene>
<dbReference type="GO" id="GO:0097367">
    <property type="term" value="F:carbohydrate derivative binding"/>
    <property type="evidence" value="ECO:0007669"/>
    <property type="project" value="InterPro"/>
</dbReference>
<evidence type="ECO:0000256" key="7">
    <source>
        <dbReference type="ARBA" id="ARBA00023235"/>
    </source>
</evidence>
<dbReference type="PROSITE" id="PS51463">
    <property type="entry name" value="P_GLUCOSE_ISOMERASE_3"/>
    <property type="match status" value="1"/>
</dbReference>
<dbReference type="PANTHER" id="PTHR11469">
    <property type="entry name" value="GLUCOSE-6-PHOSPHATE ISOMERASE"/>
    <property type="match status" value="1"/>
</dbReference>
<dbReference type="NCBIfam" id="NF001211">
    <property type="entry name" value="PRK00179.1"/>
    <property type="match status" value="1"/>
</dbReference>
<dbReference type="InterPro" id="IPR001672">
    <property type="entry name" value="G6P_Isomerase"/>
</dbReference>
<dbReference type="PROSITE" id="PS00174">
    <property type="entry name" value="P_GLUCOSE_ISOMERASE_2"/>
    <property type="match status" value="1"/>
</dbReference>
<evidence type="ECO:0000313" key="9">
    <source>
        <dbReference type="EMBL" id="CAB4956791.1"/>
    </source>
</evidence>
<dbReference type="FunFam" id="3.40.50.10490:FF:000018">
    <property type="entry name" value="Glucose-6-phosphate isomerase"/>
    <property type="match status" value="1"/>
</dbReference>
<dbReference type="Gene3D" id="1.10.1390.10">
    <property type="match status" value="1"/>
</dbReference>
<dbReference type="PROSITE" id="PS00765">
    <property type="entry name" value="P_GLUCOSE_ISOMERASE_1"/>
    <property type="match status" value="1"/>
</dbReference>
<reference evidence="9" key="1">
    <citation type="submission" date="2020-05" db="EMBL/GenBank/DDBJ databases">
        <authorList>
            <person name="Chiriac C."/>
            <person name="Salcher M."/>
            <person name="Ghai R."/>
            <person name="Kavagutti S V."/>
        </authorList>
    </citation>
    <scope>NUCLEOTIDE SEQUENCE</scope>
</reference>
<dbReference type="UniPathway" id="UPA00109">
    <property type="reaction ID" value="UER00181"/>
</dbReference>
<comment type="catalytic activity">
    <reaction evidence="8">
        <text>alpha-D-glucose 6-phosphate = beta-D-fructose 6-phosphate</text>
        <dbReference type="Rhea" id="RHEA:11816"/>
        <dbReference type="ChEBI" id="CHEBI:57634"/>
        <dbReference type="ChEBI" id="CHEBI:58225"/>
        <dbReference type="EC" id="5.3.1.9"/>
    </reaction>
</comment>
<evidence type="ECO:0000256" key="8">
    <source>
        <dbReference type="ARBA" id="ARBA00029321"/>
    </source>
</evidence>
<protein>
    <recommendedName>
        <fullName evidence="3">glucose-6-phosphate isomerase</fullName>
        <ecNumber evidence="3">5.3.1.9</ecNumber>
    </recommendedName>
</protein>
<evidence type="ECO:0000256" key="2">
    <source>
        <dbReference type="ARBA" id="ARBA00006604"/>
    </source>
</evidence>
<dbReference type="HAMAP" id="MF_00473">
    <property type="entry name" value="G6P_isomerase"/>
    <property type="match status" value="1"/>
</dbReference>